<keyword evidence="2" id="KW-1185">Reference proteome</keyword>
<accession>A0A371F177</accession>
<name>A0A371F177_MUCPR</name>
<evidence type="ECO:0000313" key="2">
    <source>
        <dbReference type="Proteomes" id="UP000257109"/>
    </source>
</evidence>
<dbReference type="Proteomes" id="UP000257109">
    <property type="component" value="Unassembled WGS sequence"/>
</dbReference>
<evidence type="ECO:0000313" key="1">
    <source>
        <dbReference type="EMBL" id="RDX72058.1"/>
    </source>
</evidence>
<dbReference type="EMBL" id="QJKJ01011081">
    <property type="protein sequence ID" value="RDX72058.1"/>
    <property type="molecule type" value="Genomic_DNA"/>
</dbReference>
<proteinExistence type="predicted"/>
<feature type="non-terminal residue" evidence="1">
    <location>
        <position position="1"/>
    </location>
</feature>
<reference evidence="1" key="1">
    <citation type="submission" date="2018-05" db="EMBL/GenBank/DDBJ databases">
        <title>Draft genome of Mucuna pruriens seed.</title>
        <authorList>
            <person name="Nnadi N.E."/>
            <person name="Vos R."/>
            <person name="Hasami M.H."/>
            <person name="Devisetty U.K."/>
            <person name="Aguiy J.C."/>
        </authorList>
    </citation>
    <scope>NUCLEOTIDE SEQUENCE [LARGE SCALE GENOMIC DNA]</scope>
    <source>
        <strain evidence="1">JCA_2017</strain>
    </source>
</reference>
<sequence>MSESDVSIPNNSIEDVTDDMPIALRKGKQSCVKLKKALYGLKQTPRAWFGRFAQVMISLGYRQSQGDDEIEKLTLKEKLATQFEIKELGKKQNFEPWHKVYVTS</sequence>
<gene>
    <name evidence="1" type="ORF">CR513_48514</name>
</gene>
<protein>
    <recommendedName>
        <fullName evidence="3">Reverse transcriptase Ty1/copia-type domain-containing protein</fullName>
    </recommendedName>
</protein>
<dbReference type="AlphaFoldDB" id="A0A371F177"/>
<evidence type="ECO:0008006" key="3">
    <source>
        <dbReference type="Google" id="ProtNLM"/>
    </source>
</evidence>
<comment type="caution">
    <text evidence="1">The sequence shown here is derived from an EMBL/GenBank/DDBJ whole genome shotgun (WGS) entry which is preliminary data.</text>
</comment>
<organism evidence="1 2">
    <name type="scientific">Mucuna pruriens</name>
    <name type="common">Velvet bean</name>
    <name type="synonym">Dolichos pruriens</name>
    <dbReference type="NCBI Taxonomy" id="157652"/>
    <lineage>
        <taxon>Eukaryota</taxon>
        <taxon>Viridiplantae</taxon>
        <taxon>Streptophyta</taxon>
        <taxon>Embryophyta</taxon>
        <taxon>Tracheophyta</taxon>
        <taxon>Spermatophyta</taxon>
        <taxon>Magnoliopsida</taxon>
        <taxon>eudicotyledons</taxon>
        <taxon>Gunneridae</taxon>
        <taxon>Pentapetalae</taxon>
        <taxon>rosids</taxon>
        <taxon>fabids</taxon>
        <taxon>Fabales</taxon>
        <taxon>Fabaceae</taxon>
        <taxon>Papilionoideae</taxon>
        <taxon>50 kb inversion clade</taxon>
        <taxon>NPAAA clade</taxon>
        <taxon>indigoferoid/millettioid clade</taxon>
        <taxon>Phaseoleae</taxon>
        <taxon>Mucuna</taxon>
    </lineage>
</organism>